<dbReference type="GO" id="GO:0000160">
    <property type="term" value="P:phosphorelay signal transduction system"/>
    <property type="evidence" value="ECO:0007669"/>
    <property type="project" value="InterPro"/>
</dbReference>
<evidence type="ECO:0000256" key="2">
    <source>
        <dbReference type="ARBA" id="ARBA00022553"/>
    </source>
</evidence>
<dbReference type="InterPro" id="IPR050595">
    <property type="entry name" value="Bact_response_regulator"/>
</dbReference>
<evidence type="ECO:0000259" key="5">
    <source>
        <dbReference type="PROSITE" id="PS50110"/>
    </source>
</evidence>
<dbReference type="PATRIC" id="fig|931276.5.peg.5536"/>
<dbReference type="Gene3D" id="3.40.50.2300">
    <property type="match status" value="1"/>
</dbReference>
<dbReference type="STRING" id="36745.CLSAP_52250"/>
<protein>
    <recommendedName>
        <fullName evidence="1">Stage 0 sporulation protein A homolog</fullName>
    </recommendedName>
</protein>
<dbReference type="AlphaFoldDB" id="M1MSX0"/>
<dbReference type="KEGG" id="csr:Cspa_c54780"/>
<evidence type="ECO:0000313" key="7">
    <source>
        <dbReference type="Proteomes" id="UP000011728"/>
    </source>
</evidence>
<dbReference type="eggNOG" id="COG3437">
    <property type="taxonomic scope" value="Bacteria"/>
</dbReference>
<dbReference type="PROSITE" id="PS50110">
    <property type="entry name" value="RESPONSE_REGULATORY"/>
    <property type="match status" value="1"/>
</dbReference>
<proteinExistence type="predicted"/>
<reference evidence="6 7" key="1">
    <citation type="submission" date="2013-02" db="EMBL/GenBank/DDBJ databases">
        <title>Genome sequence of Clostridium saccharoperbutylacetonicum N1-4(HMT).</title>
        <authorList>
            <person name="Poehlein A."/>
            <person name="Daniel R."/>
        </authorList>
    </citation>
    <scope>NUCLEOTIDE SEQUENCE [LARGE SCALE GENOMIC DNA]</scope>
    <source>
        <strain evidence="7">N1-4(HMT)</strain>
    </source>
</reference>
<accession>M1MSX0</accession>
<gene>
    <name evidence="6" type="ORF">Cspa_c54780</name>
</gene>
<dbReference type="PANTHER" id="PTHR44591">
    <property type="entry name" value="STRESS RESPONSE REGULATOR PROTEIN 1"/>
    <property type="match status" value="1"/>
</dbReference>
<evidence type="ECO:0000256" key="3">
    <source>
        <dbReference type="ARBA" id="ARBA00024867"/>
    </source>
</evidence>
<organism evidence="6 7">
    <name type="scientific">Clostridium saccharoperbutylacetonicum N1-4(HMT)</name>
    <dbReference type="NCBI Taxonomy" id="931276"/>
    <lineage>
        <taxon>Bacteria</taxon>
        <taxon>Bacillati</taxon>
        <taxon>Bacillota</taxon>
        <taxon>Clostridia</taxon>
        <taxon>Eubacteriales</taxon>
        <taxon>Clostridiaceae</taxon>
        <taxon>Clostridium</taxon>
    </lineage>
</organism>
<dbReference type="Pfam" id="PF00072">
    <property type="entry name" value="Response_reg"/>
    <property type="match status" value="1"/>
</dbReference>
<feature type="domain" description="Response regulatory" evidence="5">
    <location>
        <begin position="7"/>
        <end position="124"/>
    </location>
</feature>
<dbReference type="SUPFAM" id="SSF52172">
    <property type="entry name" value="CheY-like"/>
    <property type="match status" value="1"/>
</dbReference>
<evidence type="ECO:0000256" key="1">
    <source>
        <dbReference type="ARBA" id="ARBA00018672"/>
    </source>
</evidence>
<dbReference type="Proteomes" id="UP000011728">
    <property type="component" value="Chromosome"/>
</dbReference>
<dbReference type="RefSeq" id="WP_015395530.1">
    <property type="nucleotide sequence ID" value="NC_020291.1"/>
</dbReference>
<dbReference type="InterPro" id="IPR011006">
    <property type="entry name" value="CheY-like_superfamily"/>
</dbReference>
<keyword evidence="7" id="KW-1185">Reference proteome</keyword>
<feature type="modified residue" description="4-aspartylphosphate" evidence="4">
    <location>
        <position position="57"/>
    </location>
</feature>
<dbReference type="PANTHER" id="PTHR44591:SF3">
    <property type="entry name" value="RESPONSE REGULATORY DOMAIN-CONTAINING PROTEIN"/>
    <property type="match status" value="1"/>
</dbReference>
<comment type="function">
    <text evidence="3">May play the central regulatory role in sporulation. It may be an element of the effector pathway responsible for the activation of sporulation genes in response to nutritional stress. Spo0A may act in concert with spo0H (a sigma factor) to control the expression of some genes that are critical to the sporulation process.</text>
</comment>
<evidence type="ECO:0000256" key="4">
    <source>
        <dbReference type="PROSITE-ProRule" id="PRU00169"/>
    </source>
</evidence>
<keyword evidence="2 4" id="KW-0597">Phosphoprotein</keyword>
<name>M1MSX0_9CLOT</name>
<dbReference type="SMART" id="SM00448">
    <property type="entry name" value="REC"/>
    <property type="match status" value="1"/>
</dbReference>
<dbReference type="OrthoDB" id="9808843at2"/>
<dbReference type="HOGENOM" id="CLU_000445_69_12_9"/>
<dbReference type="EMBL" id="CP004121">
    <property type="protein sequence ID" value="AGF59223.1"/>
    <property type="molecule type" value="Genomic_DNA"/>
</dbReference>
<evidence type="ECO:0000313" key="6">
    <source>
        <dbReference type="EMBL" id="AGF59223.1"/>
    </source>
</evidence>
<dbReference type="InterPro" id="IPR001789">
    <property type="entry name" value="Sig_transdc_resp-reg_receiver"/>
</dbReference>
<sequence>MNKLTSKILIVDDNLANILLLEKMLTISGYKNIKSSTDARLTLELFSTFQPDLVLLDFRMPFMDGLEVMDQLYSSQNYCMLPIIMISAENDKEYYEEALTKGAMDFITKPFNYSDIILKIDNVLQFA</sequence>